<evidence type="ECO:0000313" key="2">
    <source>
        <dbReference type="EMBL" id="KAF4452574.1"/>
    </source>
</evidence>
<reference evidence="2" key="1">
    <citation type="submission" date="2020-01" db="EMBL/GenBank/DDBJ databases">
        <title>Identification and distribution of gene clusters putatively required for synthesis of sphingolipid metabolism inhibitors in phylogenetically diverse species of the filamentous fungus Fusarium.</title>
        <authorList>
            <person name="Kim H.-S."/>
            <person name="Busman M."/>
            <person name="Brown D.W."/>
            <person name="Divon H."/>
            <person name="Uhlig S."/>
            <person name="Proctor R.H."/>
        </authorList>
    </citation>
    <scope>NUCLEOTIDE SEQUENCE</scope>
    <source>
        <strain evidence="2">NRRL 53441</strain>
    </source>
</reference>
<dbReference type="EMBL" id="JAADJG010000182">
    <property type="protein sequence ID" value="KAF4452574.1"/>
    <property type="molecule type" value="Genomic_DNA"/>
</dbReference>
<dbReference type="Proteomes" id="UP000605986">
    <property type="component" value="Unassembled WGS sequence"/>
</dbReference>
<feature type="compositionally biased region" description="Basic and acidic residues" evidence="1">
    <location>
        <begin position="7"/>
        <end position="23"/>
    </location>
</feature>
<keyword evidence="3" id="KW-1185">Reference proteome</keyword>
<protein>
    <submittedName>
        <fullName evidence="2">Uncharacterized protein</fullName>
    </submittedName>
</protein>
<dbReference type="AlphaFoldDB" id="A0A8H4KNH9"/>
<gene>
    <name evidence="2" type="ORF">F53441_4593</name>
</gene>
<feature type="region of interest" description="Disordered" evidence="1">
    <location>
        <begin position="1"/>
        <end position="23"/>
    </location>
</feature>
<evidence type="ECO:0000313" key="3">
    <source>
        <dbReference type="Proteomes" id="UP000605986"/>
    </source>
</evidence>
<evidence type="ECO:0000256" key="1">
    <source>
        <dbReference type="SAM" id="MobiDB-lite"/>
    </source>
</evidence>
<sequence length="95" mass="10526">MASSTARLHEVQAEKERKGEELNRMSEKLGELKAEKNGLATVFMSADTPEGKRALERHTQIGKEISDLGAKMNTLAVEVRKLAAEETKLALEIYV</sequence>
<accession>A0A8H4KNH9</accession>
<organism evidence="2 3">
    <name type="scientific">Fusarium austroafricanum</name>
    <dbReference type="NCBI Taxonomy" id="2364996"/>
    <lineage>
        <taxon>Eukaryota</taxon>
        <taxon>Fungi</taxon>
        <taxon>Dikarya</taxon>
        <taxon>Ascomycota</taxon>
        <taxon>Pezizomycotina</taxon>
        <taxon>Sordariomycetes</taxon>
        <taxon>Hypocreomycetidae</taxon>
        <taxon>Hypocreales</taxon>
        <taxon>Nectriaceae</taxon>
        <taxon>Fusarium</taxon>
        <taxon>Fusarium concolor species complex</taxon>
    </lineage>
</organism>
<name>A0A8H4KNH9_9HYPO</name>
<proteinExistence type="predicted"/>
<comment type="caution">
    <text evidence="2">The sequence shown here is derived from an EMBL/GenBank/DDBJ whole genome shotgun (WGS) entry which is preliminary data.</text>
</comment>